<dbReference type="AlphaFoldDB" id="A0AAW1FQR1"/>
<dbReference type="Proteomes" id="UP001488805">
    <property type="component" value="Unassembled WGS sequence"/>
</dbReference>
<dbReference type="PROSITE" id="PS50104">
    <property type="entry name" value="TIR"/>
    <property type="match status" value="1"/>
</dbReference>
<dbReference type="PRINTS" id="PR01537">
    <property type="entry name" value="INTRLKN1R1F"/>
</dbReference>
<dbReference type="InterPro" id="IPR035897">
    <property type="entry name" value="Toll_tir_struct_dom_sf"/>
</dbReference>
<evidence type="ECO:0000313" key="12">
    <source>
        <dbReference type="Proteomes" id="UP001488805"/>
    </source>
</evidence>
<feature type="domain" description="TIR" evidence="9">
    <location>
        <begin position="378"/>
        <end position="545"/>
    </location>
</feature>
<comment type="similarity">
    <text evidence="1">Belongs to the interleukin-1 receptor family.</text>
</comment>
<feature type="transmembrane region" description="Helical" evidence="7">
    <location>
        <begin position="332"/>
        <end position="353"/>
    </location>
</feature>
<dbReference type="PANTHER" id="PTHR11890:SF26">
    <property type="entry name" value="INTERLEUKIN-1 RECEPTOR TYPE 1"/>
    <property type="match status" value="1"/>
</dbReference>
<evidence type="ECO:0000256" key="1">
    <source>
        <dbReference type="ARBA" id="ARBA00009752"/>
    </source>
</evidence>
<dbReference type="InterPro" id="IPR000157">
    <property type="entry name" value="TIR_dom"/>
</dbReference>
<evidence type="ECO:0000256" key="3">
    <source>
        <dbReference type="ARBA" id="ARBA00023027"/>
    </source>
</evidence>
<dbReference type="InterPro" id="IPR007110">
    <property type="entry name" value="Ig-like_dom"/>
</dbReference>
<dbReference type="Gene3D" id="3.40.50.10140">
    <property type="entry name" value="Toll/interleukin-1 receptor homology (TIR) domain"/>
    <property type="match status" value="1"/>
</dbReference>
<sequence length="559" mass="62997">MDASCLLLLIFTVMTASECAESAERRCINNTPESYNLIEGEAFYFVPYDVENPDEKFTWFRNNSDNEIGNITSDENEDVHHHGGALFLLNPVLTDSGLYTAREDSSSGECYNHYVTFRVFKKSLRFDSKLLYEKIKNSDGNKKVPCPSTIGHFCEKLNGNFSWNKDSEPLEGRHEKDLWIENASKADEGIYTCICTWTHNGMEYTSSASRRLKHLEPSVHRDVEIISPANNEQLAEEGVGIKLSCSVFCGTDVEANCKASWHIDGVSPDQIAGYNETMKPVSQSPAKDTISTAILTIDKVSAQDFNSKFVCRGVGMYTLRNVTLTLKPRESIIPLVVGGVCVLFFCVFAAVLVKCFAIDLALFFRPCFPLSRCDKDGRMFDAYVVYQMQSVDKANEDALCQFVAKVLPSVLEEKCGYRLFIHGRDDIPGEDRLELVEDRMKQSRRLMVILTPDSESESSDQHPISPQNPLIGGFDWQVGLHHVLLQREMSVILIQLGDEGPQGYAHHPAGLQHLILKSAPIRWYEDSRSAAAWNSRFWKRVRYLMPATPAKQRPQSAII</sequence>
<keyword evidence="12" id="KW-1185">Reference proteome</keyword>
<dbReference type="FunFam" id="3.40.50.10140:FF:000009">
    <property type="entry name" value="X-linked interleukin-1 receptor accessory protein-like 1"/>
    <property type="match status" value="1"/>
</dbReference>
<name>A0AAW1FQR1_ZOAVI</name>
<dbReference type="PANTHER" id="PTHR11890">
    <property type="entry name" value="INTERLEUKIN-1 RECEPTOR FAMILY MEMBER"/>
    <property type="match status" value="1"/>
</dbReference>
<evidence type="ECO:0000256" key="4">
    <source>
        <dbReference type="ARBA" id="ARBA00023157"/>
    </source>
</evidence>
<evidence type="ECO:0000256" key="2">
    <source>
        <dbReference type="ARBA" id="ARBA00022801"/>
    </source>
</evidence>
<accession>A0AAW1FQR1</accession>
<dbReference type="InterPro" id="IPR013783">
    <property type="entry name" value="Ig-like_fold"/>
</dbReference>
<dbReference type="Gene3D" id="2.60.40.10">
    <property type="entry name" value="Immunoglobulins"/>
    <property type="match status" value="3"/>
</dbReference>
<evidence type="ECO:0000256" key="8">
    <source>
        <dbReference type="SAM" id="SignalP"/>
    </source>
</evidence>
<evidence type="ECO:0008006" key="13">
    <source>
        <dbReference type="Google" id="ProtNLM"/>
    </source>
</evidence>
<dbReference type="GO" id="GO:0016787">
    <property type="term" value="F:hydrolase activity"/>
    <property type="evidence" value="ECO:0007669"/>
    <property type="project" value="UniProtKB-KW"/>
</dbReference>
<dbReference type="EMBL" id="JBCEZU010000034">
    <property type="protein sequence ID" value="KAK9537200.1"/>
    <property type="molecule type" value="Genomic_DNA"/>
</dbReference>
<dbReference type="SMART" id="SM00255">
    <property type="entry name" value="TIR"/>
    <property type="match status" value="1"/>
</dbReference>
<evidence type="ECO:0000256" key="5">
    <source>
        <dbReference type="ARBA" id="ARBA00023180"/>
    </source>
</evidence>
<keyword evidence="7" id="KW-0812">Transmembrane</keyword>
<dbReference type="PROSITE" id="PS50835">
    <property type="entry name" value="IG_LIKE"/>
    <property type="match status" value="1"/>
</dbReference>
<keyword evidence="5" id="KW-0325">Glycoprotein</keyword>
<keyword evidence="2" id="KW-0378">Hydrolase</keyword>
<keyword evidence="7" id="KW-0472">Membrane</keyword>
<dbReference type="SUPFAM" id="SSF48726">
    <property type="entry name" value="Immunoglobulin"/>
    <property type="match status" value="2"/>
</dbReference>
<keyword evidence="8" id="KW-0732">Signal</keyword>
<dbReference type="InterPro" id="IPR036179">
    <property type="entry name" value="Ig-like_dom_sf"/>
</dbReference>
<dbReference type="Pfam" id="PF01582">
    <property type="entry name" value="TIR"/>
    <property type="match status" value="1"/>
</dbReference>
<dbReference type="CDD" id="cd00096">
    <property type="entry name" value="Ig"/>
    <property type="match status" value="1"/>
</dbReference>
<protein>
    <recommendedName>
        <fullName evidence="13">Interleukin-1 receptor-like 1</fullName>
    </recommendedName>
</protein>
<dbReference type="InterPro" id="IPR015621">
    <property type="entry name" value="IL-1_rcpt_fam"/>
</dbReference>
<keyword evidence="6" id="KW-0393">Immunoglobulin domain</keyword>
<keyword evidence="7" id="KW-1133">Transmembrane helix</keyword>
<keyword evidence="3" id="KW-0520">NAD</keyword>
<evidence type="ECO:0000256" key="7">
    <source>
        <dbReference type="SAM" id="Phobius"/>
    </source>
</evidence>
<evidence type="ECO:0000259" key="10">
    <source>
        <dbReference type="PROSITE" id="PS50835"/>
    </source>
</evidence>
<feature type="chain" id="PRO_5043318008" description="Interleukin-1 receptor-like 1" evidence="8">
    <location>
        <begin position="23"/>
        <end position="559"/>
    </location>
</feature>
<evidence type="ECO:0000259" key="9">
    <source>
        <dbReference type="PROSITE" id="PS50104"/>
    </source>
</evidence>
<feature type="signal peptide" evidence="8">
    <location>
        <begin position="1"/>
        <end position="22"/>
    </location>
</feature>
<dbReference type="SMART" id="SM00409">
    <property type="entry name" value="IG"/>
    <property type="match status" value="3"/>
</dbReference>
<proteinExistence type="inferred from homology"/>
<comment type="caution">
    <text evidence="11">The sequence shown here is derived from an EMBL/GenBank/DDBJ whole genome shotgun (WGS) entry which is preliminary data.</text>
</comment>
<keyword evidence="4" id="KW-1015">Disulfide bond</keyword>
<organism evidence="11 12">
    <name type="scientific">Zoarces viviparus</name>
    <name type="common">Viviparous eelpout</name>
    <name type="synonym">Blennius viviparus</name>
    <dbReference type="NCBI Taxonomy" id="48416"/>
    <lineage>
        <taxon>Eukaryota</taxon>
        <taxon>Metazoa</taxon>
        <taxon>Chordata</taxon>
        <taxon>Craniata</taxon>
        <taxon>Vertebrata</taxon>
        <taxon>Euteleostomi</taxon>
        <taxon>Actinopterygii</taxon>
        <taxon>Neopterygii</taxon>
        <taxon>Teleostei</taxon>
        <taxon>Neoteleostei</taxon>
        <taxon>Acanthomorphata</taxon>
        <taxon>Eupercaria</taxon>
        <taxon>Perciformes</taxon>
        <taxon>Cottioidei</taxon>
        <taxon>Zoarcales</taxon>
        <taxon>Zoarcidae</taxon>
        <taxon>Zoarcinae</taxon>
        <taxon>Zoarces</taxon>
    </lineage>
</organism>
<gene>
    <name evidence="11" type="ORF">VZT92_004836</name>
</gene>
<dbReference type="SUPFAM" id="SSF52200">
    <property type="entry name" value="Toll/Interleukin receptor TIR domain"/>
    <property type="match status" value="1"/>
</dbReference>
<dbReference type="InterPro" id="IPR003599">
    <property type="entry name" value="Ig_sub"/>
</dbReference>
<dbReference type="GO" id="GO:0007165">
    <property type="term" value="P:signal transduction"/>
    <property type="evidence" value="ECO:0007669"/>
    <property type="project" value="InterPro"/>
</dbReference>
<reference evidence="11 12" key="1">
    <citation type="journal article" date="2024" name="Genome Biol. Evol.">
        <title>Chromosome-level genome assembly of the viviparous eelpout Zoarces viviparus.</title>
        <authorList>
            <person name="Fuhrmann N."/>
            <person name="Brasseur M.V."/>
            <person name="Bakowski C.E."/>
            <person name="Podsiadlowski L."/>
            <person name="Prost S."/>
            <person name="Krehenwinkel H."/>
            <person name="Mayer C."/>
        </authorList>
    </citation>
    <scope>NUCLEOTIDE SEQUENCE [LARGE SCALE GENOMIC DNA]</scope>
    <source>
        <strain evidence="11">NO-MEL_2022_Ind0_liver</strain>
    </source>
</reference>
<evidence type="ECO:0000313" key="11">
    <source>
        <dbReference type="EMBL" id="KAK9537200.1"/>
    </source>
</evidence>
<evidence type="ECO:0000256" key="6">
    <source>
        <dbReference type="ARBA" id="ARBA00023319"/>
    </source>
</evidence>
<feature type="domain" description="Ig-like" evidence="10">
    <location>
        <begin position="217"/>
        <end position="323"/>
    </location>
</feature>